<keyword evidence="17" id="KW-1185">Reference proteome</keyword>
<evidence type="ECO:0000313" key="17">
    <source>
        <dbReference type="Proteomes" id="UP000822476"/>
    </source>
</evidence>
<dbReference type="AlphaFoldDB" id="A0A8S9YY42"/>
<evidence type="ECO:0000256" key="13">
    <source>
        <dbReference type="ARBA" id="ARBA00045772"/>
    </source>
</evidence>
<keyword evidence="8 15" id="KW-0472">Membrane</keyword>
<dbReference type="PANTHER" id="PTHR28612:SF1">
    <property type="entry name" value="SERINE PALMITOYLTRANSFERASE SMALL SUBUNIT B"/>
    <property type="match status" value="1"/>
</dbReference>
<dbReference type="InterPro" id="IPR024512">
    <property type="entry name" value="Ser_palmitoyltrfase_ssu-like"/>
</dbReference>
<evidence type="ECO:0000256" key="14">
    <source>
        <dbReference type="ARBA" id="ARBA00046416"/>
    </source>
</evidence>
<comment type="subcellular location">
    <subcellularLocation>
        <location evidence="1">Endoplasmic reticulum membrane</location>
        <topology evidence="1">Multi-pass membrane protein</topology>
    </subcellularLocation>
</comment>
<comment type="similarity">
    <text evidence="9">Belongs to the SPTSS family. SPTSSB subfamily.</text>
</comment>
<evidence type="ECO:0000256" key="12">
    <source>
        <dbReference type="ARBA" id="ARBA00042334"/>
    </source>
</evidence>
<keyword evidence="5" id="KW-0746">Sphingolipid metabolism</keyword>
<evidence type="ECO:0000256" key="8">
    <source>
        <dbReference type="ARBA" id="ARBA00023136"/>
    </source>
</evidence>
<evidence type="ECO:0000256" key="3">
    <source>
        <dbReference type="ARBA" id="ARBA00022692"/>
    </source>
</evidence>
<keyword evidence="4" id="KW-0256">Endoplasmic reticulum</keyword>
<dbReference type="OrthoDB" id="202672at2759"/>
<comment type="function">
    <text evidence="13">Component of the serine palmitoyltransferase multisubunit enzyme (SPT) that catalyzes the initial and rate-limiting step in sphingolipid biosynthesis by condensing L-serine and activated acyl-CoA (most commonly palmitoyl-CoA) to form long-chain bases. The SPT complex is composed of SPTLC1, SPTLC2 or SPTLC3 and SPTSSA or SPTSSB. Within this complex, the heterodimer consisting of SPTLC1 and SPTLC2/SPTLC3 forms the catalytic core. Within the SPT complex, SPTSSB stimulates the catalytic activity and plays a role in substrate specificity. SPT complexes with this subunit showing a preference for longer acyl-CoAs. The SPTLC1-SPTLC2-SPTSSB complex shows a strong preference for C18-CoA substrate, while the SPTLC1-SPTLC3-SPTSSB isozyme displays an ability to use a broader range of acyl-CoAs, without apparent preference.</text>
</comment>
<name>A0A8S9YY42_9TREM</name>
<dbReference type="Pfam" id="PF11779">
    <property type="entry name" value="SPT_ssu-like"/>
    <property type="match status" value="1"/>
</dbReference>
<dbReference type="PANTHER" id="PTHR28612">
    <property type="entry name" value="SERINE PALMITOYLTRANSFERASE SMALL SUBUNIT B"/>
    <property type="match status" value="1"/>
</dbReference>
<keyword evidence="3 15" id="KW-0812">Transmembrane</keyword>
<protein>
    <recommendedName>
        <fullName evidence="10">Serine palmitoyltransferase small subunit B</fullName>
    </recommendedName>
    <alternativeName>
        <fullName evidence="12">Protein ADMP</fullName>
    </alternativeName>
    <alternativeName>
        <fullName evidence="11">Small subunit of serine palmitoyltransferase B</fullName>
    </alternativeName>
</protein>
<sequence length="70" mass="8187">MLLYDLLKCPRRFFQQYNLCLAIYMCEPWEQIMMHTITFGVAGVLLYTAAAFIPNQTTSLVRFVSECFHS</sequence>
<comment type="caution">
    <text evidence="16">The sequence shown here is derived from an EMBL/GenBank/DDBJ whole genome shotgun (WGS) entry which is preliminary data.</text>
</comment>
<organism evidence="16 17">
    <name type="scientific">Paragonimus skrjabini miyazakii</name>
    <dbReference type="NCBI Taxonomy" id="59628"/>
    <lineage>
        <taxon>Eukaryota</taxon>
        <taxon>Metazoa</taxon>
        <taxon>Spiralia</taxon>
        <taxon>Lophotrochozoa</taxon>
        <taxon>Platyhelminthes</taxon>
        <taxon>Trematoda</taxon>
        <taxon>Digenea</taxon>
        <taxon>Plagiorchiida</taxon>
        <taxon>Troglotremata</taxon>
        <taxon>Troglotrematidae</taxon>
        <taxon>Paragonimus</taxon>
    </lineage>
</organism>
<dbReference type="GO" id="GO:0006665">
    <property type="term" value="P:sphingolipid metabolic process"/>
    <property type="evidence" value="ECO:0007669"/>
    <property type="project" value="UniProtKB-KW"/>
</dbReference>
<reference evidence="16" key="1">
    <citation type="submission" date="2019-07" db="EMBL/GenBank/DDBJ databases">
        <title>Annotation for the trematode Paragonimus miyazaki's.</title>
        <authorList>
            <person name="Choi Y.-J."/>
        </authorList>
    </citation>
    <scope>NUCLEOTIDE SEQUENCE</scope>
    <source>
        <strain evidence="16">Japan</strain>
    </source>
</reference>
<evidence type="ECO:0000256" key="4">
    <source>
        <dbReference type="ARBA" id="ARBA00022824"/>
    </source>
</evidence>
<keyword evidence="7" id="KW-0443">Lipid metabolism</keyword>
<comment type="pathway">
    <text evidence="2">Lipid metabolism.</text>
</comment>
<dbReference type="EMBL" id="JTDE01002006">
    <property type="protein sequence ID" value="KAF7258013.1"/>
    <property type="molecule type" value="Genomic_DNA"/>
</dbReference>
<dbReference type="Proteomes" id="UP000822476">
    <property type="component" value="Unassembled WGS sequence"/>
</dbReference>
<evidence type="ECO:0000256" key="10">
    <source>
        <dbReference type="ARBA" id="ARBA00041140"/>
    </source>
</evidence>
<keyword evidence="6 15" id="KW-1133">Transmembrane helix</keyword>
<evidence type="ECO:0000256" key="9">
    <source>
        <dbReference type="ARBA" id="ARBA00038059"/>
    </source>
</evidence>
<comment type="subunit">
    <text evidence="14">Component of the serine palmitoyltransferase (SPT) complex, which is composed of SPTLC1, SPTLC2 or SPTLC3 and SPTSSA or SPTSSB. The heterodimer consisting of SPTLC1 and SPTLC2/SPTLC3 forms the catalytic core of the enzyme, while SPTSSA or SPTSSB subunits determine substrate specificity. SPT also interacts with ORMDL proteins, especially ORMDL3, which negatively regulate SPT activity in the presence of ceramides.</text>
</comment>
<evidence type="ECO:0000256" key="7">
    <source>
        <dbReference type="ARBA" id="ARBA00023098"/>
    </source>
</evidence>
<gene>
    <name evidence="16" type="ORF">EG68_04613</name>
</gene>
<proteinExistence type="inferred from homology"/>
<evidence type="ECO:0000313" key="16">
    <source>
        <dbReference type="EMBL" id="KAF7258013.1"/>
    </source>
</evidence>
<evidence type="ECO:0000256" key="1">
    <source>
        <dbReference type="ARBA" id="ARBA00004477"/>
    </source>
</evidence>
<evidence type="ECO:0000256" key="11">
    <source>
        <dbReference type="ARBA" id="ARBA00041982"/>
    </source>
</evidence>
<evidence type="ECO:0000256" key="2">
    <source>
        <dbReference type="ARBA" id="ARBA00005189"/>
    </source>
</evidence>
<evidence type="ECO:0000256" key="6">
    <source>
        <dbReference type="ARBA" id="ARBA00022989"/>
    </source>
</evidence>
<dbReference type="GO" id="GO:0005789">
    <property type="term" value="C:endoplasmic reticulum membrane"/>
    <property type="evidence" value="ECO:0007669"/>
    <property type="project" value="UniProtKB-SubCell"/>
</dbReference>
<accession>A0A8S9YY42</accession>
<feature type="transmembrane region" description="Helical" evidence="15">
    <location>
        <begin position="32"/>
        <end position="53"/>
    </location>
</feature>
<evidence type="ECO:0000256" key="5">
    <source>
        <dbReference type="ARBA" id="ARBA00022919"/>
    </source>
</evidence>
<evidence type="ECO:0000256" key="15">
    <source>
        <dbReference type="SAM" id="Phobius"/>
    </source>
</evidence>